<reference evidence="1" key="1">
    <citation type="submission" date="2020-08" db="EMBL/GenBank/DDBJ databases">
        <title>Multicomponent nature underlies the extraordinary mechanical properties of spider dragline silk.</title>
        <authorList>
            <person name="Kono N."/>
            <person name="Nakamura H."/>
            <person name="Mori M."/>
            <person name="Yoshida Y."/>
            <person name="Ohtoshi R."/>
            <person name="Malay A.D."/>
            <person name="Moran D.A.P."/>
            <person name="Tomita M."/>
            <person name="Numata K."/>
            <person name="Arakawa K."/>
        </authorList>
    </citation>
    <scope>NUCLEOTIDE SEQUENCE</scope>
</reference>
<dbReference type="InterPro" id="IPR012337">
    <property type="entry name" value="RNaseH-like_sf"/>
</dbReference>
<dbReference type="Proteomes" id="UP000887013">
    <property type="component" value="Unassembled WGS sequence"/>
</dbReference>
<comment type="caution">
    <text evidence="1">The sequence shown here is derived from an EMBL/GenBank/DDBJ whole genome shotgun (WGS) entry which is preliminary data.</text>
</comment>
<evidence type="ECO:0008006" key="3">
    <source>
        <dbReference type="Google" id="ProtNLM"/>
    </source>
</evidence>
<name>A0A8X6QP93_NEPPI</name>
<evidence type="ECO:0000313" key="1">
    <source>
        <dbReference type="EMBL" id="GFU37568.1"/>
    </source>
</evidence>
<gene>
    <name evidence="1" type="ORF">NPIL_674221</name>
</gene>
<sequence>MEGYVSWCKKSLLCQYIRNITIHERFAHVYRDVDSLYSSQGYCYCLRDTVLDRYMRWLIIIPLVDQLDNSITQAFVIGWVTKFRVLIILTIDQGRVYESDLFKAFKEFLDYHKTCLAIYVLAWYRIMEIFRR</sequence>
<protein>
    <recommendedName>
        <fullName evidence="3">Integrase catalytic domain-containing protein</fullName>
    </recommendedName>
</protein>
<dbReference type="AlphaFoldDB" id="A0A8X6QP93"/>
<evidence type="ECO:0000313" key="2">
    <source>
        <dbReference type="Proteomes" id="UP000887013"/>
    </source>
</evidence>
<dbReference type="Gene3D" id="3.30.420.10">
    <property type="entry name" value="Ribonuclease H-like superfamily/Ribonuclease H"/>
    <property type="match status" value="1"/>
</dbReference>
<proteinExistence type="predicted"/>
<accession>A0A8X6QP93</accession>
<dbReference type="InterPro" id="IPR036397">
    <property type="entry name" value="RNaseH_sf"/>
</dbReference>
<dbReference type="EMBL" id="BMAW01131032">
    <property type="protein sequence ID" value="GFU37568.1"/>
    <property type="molecule type" value="Genomic_DNA"/>
</dbReference>
<organism evidence="1 2">
    <name type="scientific">Nephila pilipes</name>
    <name type="common">Giant wood spider</name>
    <name type="synonym">Nephila maculata</name>
    <dbReference type="NCBI Taxonomy" id="299642"/>
    <lineage>
        <taxon>Eukaryota</taxon>
        <taxon>Metazoa</taxon>
        <taxon>Ecdysozoa</taxon>
        <taxon>Arthropoda</taxon>
        <taxon>Chelicerata</taxon>
        <taxon>Arachnida</taxon>
        <taxon>Araneae</taxon>
        <taxon>Araneomorphae</taxon>
        <taxon>Entelegynae</taxon>
        <taxon>Araneoidea</taxon>
        <taxon>Nephilidae</taxon>
        <taxon>Nephila</taxon>
    </lineage>
</organism>
<dbReference type="GO" id="GO:0003676">
    <property type="term" value="F:nucleic acid binding"/>
    <property type="evidence" value="ECO:0007669"/>
    <property type="project" value="InterPro"/>
</dbReference>
<dbReference type="OrthoDB" id="6434718at2759"/>
<keyword evidence="2" id="KW-1185">Reference proteome</keyword>
<dbReference type="SUPFAM" id="SSF53098">
    <property type="entry name" value="Ribonuclease H-like"/>
    <property type="match status" value="1"/>
</dbReference>